<evidence type="ECO:0000313" key="1">
    <source>
        <dbReference type="EMBL" id="CAB4836306.1"/>
    </source>
</evidence>
<reference evidence="1" key="1">
    <citation type="submission" date="2020-05" db="EMBL/GenBank/DDBJ databases">
        <authorList>
            <person name="Chiriac C."/>
            <person name="Salcher M."/>
            <person name="Ghai R."/>
            <person name="Kavagutti S V."/>
        </authorList>
    </citation>
    <scope>NUCLEOTIDE SEQUENCE</scope>
</reference>
<sequence length="63" mass="6672">MNSRGVGEAQLDQPALGLVGNRIATQFGHDREPHLSGSGSGIVGAAHFAFGRQRHPVLAQQRL</sequence>
<organism evidence="1">
    <name type="scientific">freshwater metagenome</name>
    <dbReference type="NCBI Taxonomy" id="449393"/>
    <lineage>
        <taxon>unclassified sequences</taxon>
        <taxon>metagenomes</taxon>
        <taxon>ecological metagenomes</taxon>
    </lineage>
</organism>
<name>A0A6J7ATD2_9ZZZZ</name>
<gene>
    <name evidence="1" type="ORF">UFOPK3099_03110</name>
</gene>
<protein>
    <submittedName>
        <fullName evidence="1">Unannotated protein</fullName>
    </submittedName>
</protein>
<accession>A0A6J7ATD2</accession>
<dbReference type="EMBL" id="CAFAAV010000397">
    <property type="protein sequence ID" value="CAB4836306.1"/>
    <property type="molecule type" value="Genomic_DNA"/>
</dbReference>
<dbReference type="AlphaFoldDB" id="A0A6J7ATD2"/>
<proteinExistence type="predicted"/>